<accession>A0A143PNJ5</accession>
<organism evidence="2 3">
    <name type="scientific">Luteitalea pratensis</name>
    <dbReference type="NCBI Taxonomy" id="1855912"/>
    <lineage>
        <taxon>Bacteria</taxon>
        <taxon>Pseudomonadati</taxon>
        <taxon>Acidobacteriota</taxon>
        <taxon>Vicinamibacteria</taxon>
        <taxon>Vicinamibacterales</taxon>
        <taxon>Vicinamibacteraceae</taxon>
        <taxon>Luteitalea</taxon>
    </lineage>
</organism>
<feature type="signal peptide" evidence="1">
    <location>
        <begin position="1"/>
        <end position="18"/>
    </location>
</feature>
<name>A0A143PNJ5_LUTPR</name>
<dbReference type="KEGG" id="abac:LuPra_03467"/>
<gene>
    <name evidence="2" type="ORF">LuPra_03467</name>
</gene>
<dbReference type="EMBL" id="CP015136">
    <property type="protein sequence ID" value="AMY10237.1"/>
    <property type="molecule type" value="Genomic_DNA"/>
</dbReference>
<sequence precursor="true">MKPLAACVVVALAVSALAGCKKKEDTQPPVATATFSSSRAKAPLGSPLDLTYRFVVAANAPAFDKEYRVLVHFLDSDDQLMWTDDHFPPTSTKEWKPGQHIEYSRTMFVPQYPYMGQATIRVGLYDPETGVRLPLGGENDGQRAYKAGTLELLPASDNVFIQFKDGWQNAEVAAENAQVEWQWTKKVATLALRNPRRDATFFLHFDGRPDLVPGQTVSVSIGGQVLDTSALTTNEEVIRRVPIAATQFGDAENVDLIIEVNQAFVPAQTPAAKSSDPRELGIRVFHAFIEPK</sequence>
<evidence type="ECO:0000256" key="1">
    <source>
        <dbReference type="SAM" id="SignalP"/>
    </source>
</evidence>
<keyword evidence="1" id="KW-0732">Signal</keyword>
<feature type="chain" id="PRO_5007511725" evidence="1">
    <location>
        <begin position="19"/>
        <end position="292"/>
    </location>
</feature>
<dbReference type="Proteomes" id="UP000076079">
    <property type="component" value="Chromosome"/>
</dbReference>
<dbReference type="RefSeq" id="WP_157899324.1">
    <property type="nucleotide sequence ID" value="NZ_CP015136.1"/>
</dbReference>
<proteinExistence type="predicted"/>
<dbReference type="PROSITE" id="PS51257">
    <property type="entry name" value="PROKAR_LIPOPROTEIN"/>
    <property type="match status" value="1"/>
</dbReference>
<dbReference type="STRING" id="1855912.LuPra_03467"/>
<evidence type="ECO:0000313" key="3">
    <source>
        <dbReference type="Proteomes" id="UP000076079"/>
    </source>
</evidence>
<dbReference type="OrthoDB" id="105580at2"/>
<evidence type="ECO:0000313" key="2">
    <source>
        <dbReference type="EMBL" id="AMY10237.1"/>
    </source>
</evidence>
<reference evidence="3" key="2">
    <citation type="submission" date="2016-04" db="EMBL/GenBank/DDBJ databases">
        <title>First Complete Genome Sequence of a Subdivision 6 Acidobacterium.</title>
        <authorList>
            <person name="Huang S."/>
            <person name="Vieira S."/>
            <person name="Bunk B."/>
            <person name="Riedel T."/>
            <person name="Sproeer C."/>
            <person name="Overmann J."/>
        </authorList>
    </citation>
    <scope>NUCLEOTIDE SEQUENCE [LARGE SCALE GENOMIC DNA]</scope>
    <source>
        <strain evidence="3">DSM 100886 HEG_-6_39</strain>
    </source>
</reference>
<dbReference type="AlphaFoldDB" id="A0A143PNJ5"/>
<reference evidence="2 3" key="1">
    <citation type="journal article" date="2016" name="Genome Announc.">
        <title>First Complete Genome Sequence of a Subdivision 6 Acidobacterium Strain.</title>
        <authorList>
            <person name="Huang S."/>
            <person name="Vieira S."/>
            <person name="Bunk B."/>
            <person name="Riedel T."/>
            <person name="Sproer C."/>
            <person name="Overmann J."/>
        </authorList>
    </citation>
    <scope>NUCLEOTIDE SEQUENCE [LARGE SCALE GENOMIC DNA]</scope>
    <source>
        <strain evidence="3">DSM 100886 HEG_-6_39</strain>
    </source>
</reference>
<protein>
    <submittedName>
        <fullName evidence="2">Uncharacterized protein</fullName>
    </submittedName>
</protein>
<keyword evidence="3" id="KW-1185">Reference proteome</keyword>